<dbReference type="Gene3D" id="3.30.200.20">
    <property type="entry name" value="Phosphorylase Kinase, domain 1"/>
    <property type="match status" value="1"/>
</dbReference>
<comment type="caution">
    <text evidence="2">The sequence shown here is derived from an EMBL/GenBank/DDBJ whole genome shotgun (WGS) entry which is preliminary data.</text>
</comment>
<dbReference type="SUPFAM" id="SSF56112">
    <property type="entry name" value="Protein kinase-like (PK-like)"/>
    <property type="match status" value="1"/>
</dbReference>
<feature type="domain" description="Aminoglycoside phosphotransferase" evidence="1">
    <location>
        <begin position="38"/>
        <end position="262"/>
    </location>
</feature>
<dbReference type="Pfam" id="PF01636">
    <property type="entry name" value="APH"/>
    <property type="match status" value="1"/>
</dbReference>
<organism evidence="2 3">
    <name type="scientific">Goekera deserti</name>
    <dbReference type="NCBI Taxonomy" id="2497753"/>
    <lineage>
        <taxon>Bacteria</taxon>
        <taxon>Bacillati</taxon>
        <taxon>Actinomycetota</taxon>
        <taxon>Actinomycetes</taxon>
        <taxon>Geodermatophilales</taxon>
        <taxon>Geodermatophilaceae</taxon>
        <taxon>Goekera</taxon>
    </lineage>
</organism>
<dbReference type="AlphaFoldDB" id="A0A7K3WHT0"/>
<dbReference type="PANTHER" id="PTHR21310:SF42">
    <property type="entry name" value="BIFUNCTIONAL AAC_APH"/>
    <property type="match status" value="1"/>
</dbReference>
<reference evidence="2 3" key="1">
    <citation type="submission" date="2020-02" db="EMBL/GenBank/DDBJ databases">
        <title>The whole genome sequence of CPCC 205119.</title>
        <authorList>
            <person name="Jiang Z."/>
        </authorList>
    </citation>
    <scope>NUCLEOTIDE SEQUENCE [LARGE SCALE GENOMIC DNA]</scope>
    <source>
        <strain evidence="2 3">CPCC 205119</strain>
    </source>
</reference>
<dbReference type="PANTHER" id="PTHR21310">
    <property type="entry name" value="AMINOGLYCOSIDE PHOSPHOTRANSFERASE-RELATED-RELATED"/>
    <property type="match status" value="1"/>
</dbReference>
<proteinExistence type="predicted"/>
<dbReference type="CDD" id="cd05155">
    <property type="entry name" value="APH_ChoK_like_1"/>
    <property type="match status" value="1"/>
</dbReference>
<dbReference type="RefSeq" id="WP_152730583.1">
    <property type="nucleotide sequence ID" value="NZ_JAABOZ010000002.1"/>
</dbReference>
<keyword evidence="3" id="KW-1185">Reference proteome</keyword>
<accession>A0A7K3WHT0</accession>
<evidence type="ECO:0000313" key="2">
    <source>
        <dbReference type="EMBL" id="NEL55967.1"/>
    </source>
</evidence>
<dbReference type="InterPro" id="IPR002575">
    <property type="entry name" value="Aminoglycoside_PTrfase"/>
</dbReference>
<dbReference type="Gene3D" id="3.90.1200.10">
    <property type="match status" value="1"/>
</dbReference>
<sequence>MPRPRMHPDQVDTDPALVRRLVARRFPQWADLPVTAVPSHGTDHDVYRLGEQLAVRLPIVAWATAQAARDAEWLPRLAPHLPLALPVTVALVDAEPGTGYPFGWSVVEWLPGRDAGCLPGDRAEAAVDLAGFVRALRRVDTTGAPERRPGARGGPHTERDDVVRRSVALLGDRVDAPAVLRSWQQSLEAPGWDADVWLHGDLLAGNLLVVDGRLSAAIDPGGLGVGDPACDLQPAWNLFRGADRERFLDELDTDGPARLRGRGWALSQAVTALPYYWDTNPGMVAQAGSALELVLADPA</sequence>
<evidence type="ECO:0000259" key="1">
    <source>
        <dbReference type="Pfam" id="PF01636"/>
    </source>
</evidence>
<dbReference type="InterPro" id="IPR051678">
    <property type="entry name" value="AGP_Transferase"/>
</dbReference>
<keyword evidence="2" id="KW-0808">Transferase</keyword>
<evidence type="ECO:0000313" key="3">
    <source>
        <dbReference type="Proteomes" id="UP000470470"/>
    </source>
</evidence>
<protein>
    <submittedName>
        <fullName evidence="2">Aminoglycoside phosphotransferase family protein</fullName>
    </submittedName>
</protein>
<dbReference type="InterPro" id="IPR011009">
    <property type="entry name" value="Kinase-like_dom_sf"/>
</dbReference>
<gene>
    <name evidence="2" type="ORF">G1H19_18485</name>
</gene>
<name>A0A7K3WHT0_9ACTN</name>
<dbReference type="GO" id="GO:0016740">
    <property type="term" value="F:transferase activity"/>
    <property type="evidence" value="ECO:0007669"/>
    <property type="project" value="UniProtKB-KW"/>
</dbReference>
<dbReference type="EMBL" id="JAAGWK010000027">
    <property type="protein sequence ID" value="NEL55967.1"/>
    <property type="molecule type" value="Genomic_DNA"/>
</dbReference>
<dbReference type="Proteomes" id="UP000470470">
    <property type="component" value="Unassembled WGS sequence"/>
</dbReference>